<feature type="coiled-coil region" evidence="3">
    <location>
        <begin position="184"/>
        <end position="211"/>
    </location>
</feature>
<dbReference type="PANTHER" id="PTHR32347">
    <property type="entry name" value="EFFLUX SYSTEM COMPONENT YKNX-RELATED"/>
    <property type="match status" value="1"/>
</dbReference>
<dbReference type="Pfam" id="PF25881">
    <property type="entry name" value="HH_YBHG"/>
    <property type="match status" value="1"/>
</dbReference>
<keyword evidence="7" id="KW-1185">Reference proteome</keyword>
<sequence length="336" mass="35519">MKRALAALLVLAIAAGAAWWLDLPTRLGFARTASGGLTLYGNVDIRQVQLGFRVSGRISAMTVDEGDAVAPGQVLARLDAQPYLDAVHAAEAQVANQAATLAKLEAGPRPAEIAQARAQLAERTADLANAALAFDRSRRLRPGGAVSQAVLDQNQSAKDMAAARVDSAREALRLLEQGTRAEDIAAARASLQAAQANLASARTSLADAQLHAPASGVVLSRVREPGAIVAPSDTVYVVSLAEPVWVRTYVAEPDLGRIHPGLAVEVTTDTAPERPYRGRIGFISPVAEFTPKTVETPELRTDLVYRLRVVVEQPDTALRQGMPVTVRVPQAGARDG</sequence>
<comment type="caution">
    <text evidence="6">The sequence shown here is derived from an EMBL/GenBank/DDBJ whole genome shotgun (WGS) entry which is preliminary data.</text>
</comment>
<keyword evidence="2 3" id="KW-0175">Coiled coil</keyword>
<dbReference type="EMBL" id="BMGG01000001">
    <property type="protein sequence ID" value="GGC50062.1"/>
    <property type="molecule type" value="Genomic_DNA"/>
</dbReference>
<dbReference type="SUPFAM" id="SSF111369">
    <property type="entry name" value="HlyD-like secretion proteins"/>
    <property type="match status" value="3"/>
</dbReference>
<dbReference type="PANTHER" id="PTHR32347:SF29">
    <property type="entry name" value="UPF0194 MEMBRANE PROTEIN YBHG"/>
    <property type="match status" value="1"/>
</dbReference>
<dbReference type="Pfam" id="PF25990">
    <property type="entry name" value="Beta-barrel_YknX"/>
    <property type="match status" value="1"/>
</dbReference>
<dbReference type="InterPro" id="IPR058636">
    <property type="entry name" value="Beta-barrel_YknX"/>
</dbReference>
<proteinExistence type="predicted"/>
<accession>A0A916X863</accession>
<protein>
    <submittedName>
        <fullName evidence="6">UPF0194 membrane protein RB0873</fullName>
    </submittedName>
</protein>
<dbReference type="InterPro" id="IPR050465">
    <property type="entry name" value="UPF0194_transport"/>
</dbReference>
<evidence type="ECO:0000313" key="7">
    <source>
        <dbReference type="Proteomes" id="UP000637002"/>
    </source>
</evidence>
<feature type="domain" description="YknX-like beta-barrel" evidence="5">
    <location>
        <begin position="246"/>
        <end position="328"/>
    </location>
</feature>
<dbReference type="AlphaFoldDB" id="A0A916X863"/>
<evidence type="ECO:0000313" key="6">
    <source>
        <dbReference type="EMBL" id="GGC50062.1"/>
    </source>
</evidence>
<gene>
    <name evidence="6" type="ORF">GCM10010994_06450</name>
</gene>
<dbReference type="Gene3D" id="1.10.287.470">
    <property type="entry name" value="Helix hairpin bin"/>
    <property type="match status" value="2"/>
</dbReference>
<reference evidence="6" key="2">
    <citation type="submission" date="2020-09" db="EMBL/GenBank/DDBJ databases">
        <authorList>
            <person name="Sun Q."/>
            <person name="Zhou Y."/>
        </authorList>
    </citation>
    <scope>NUCLEOTIDE SEQUENCE</scope>
    <source>
        <strain evidence="6">CGMCC 1.12919</strain>
    </source>
</reference>
<evidence type="ECO:0000259" key="4">
    <source>
        <dbReference type="Pfam" id="PF25881"/>
    </source>
</evidence>
<evidence type="ECO:0000256" key="1">
    <source>
        <dbReference type="ARBA" id="ARBA00004196"/>
    </source>
</evidence>
<dbReference type="Gene3D" id="2.40.30.170">
    <property type="match status" value="1"/>
</dbReference>
<dbReference type="NCBIfam" id="NF002939">
    <property type="entry name" value="PRK03598.1"/>
    <property type="match status" value="1"/>
</dbReference>
<dbReference type="Proteomes" id="UP000637002">
    <property type="component" value="Unassembled WGS sequence"/>
</dbReference>
<dbReference type="GO" id="GO:0042597">
    <property type="term" value="C:periplasmic space"/>
    <property type="evidence" value="ECO:0007669"/>
    <property type="project" value="UniProtKB-SubCell"/>
</dbReference>
<evidence type="ECO:0000259" key="5">
    <source>
        <dbReference type="Pfam" id="PF25990"/>
    </source>
</evidence>
<dbReference type="RefSeq" id="WP_188607651.1">
    <property type="nucleotide sequence ID" value="NZ_BMGG01000001.1"/>
</dbReference>
<feature type="domain" description="YbhG-like alpha-helical hairpin" evidence="4">
    <location>
        <begin position="78"/>
        <end position="206"/>
    </location>
</feature>
<dbReference type="InterPro" id="IPR059052">
    <property type="entry name" value="HH_YbhG-like"/>
</dbReference>
<dbReference type="Gene3D" id="2.40.50.100">
    <property type="match status" value="1"/>
</dbReference>
<comment type="subcellular location">
    <subcellularLocation>
        <location evidence="1">Cell envelope</location>
    </subcellularLocation>
</comment>
<evidence type="ECO:0000256" key="3">
    <source>
        <dbReference type="SAM" id="Coils"/>
    </source>
</evidence>
<evidence type="ECO:0000256" key="2">
    <source>
        <dbReference type="ARBA" id="ARBA00023054"/>
    </source>
</evidence>
<organism evidence="6 7">
    <name type="scientific">Chelatococcus reniformis</name>
    <dbReference type="NCBI Taxonomy" id="1494448"/>
    <lineage>
        <taxon>Bacteria</taxon>
        <taxon>Pseudomonadati</taxon>
        <taxon>Pseudomonadota</taxon>
        <taxon>Alphaproteobacteria</taxon>
        <taxon>Hyphomicrobiales</taxon>
        <taxon>Chelatococcaceae</taxon>
        <taxon>Chelatococcus</taxon>
    </lineage>
</organism>
<reference evidence="6" key="1">
    <citation type="journal article" date="2014" name="Int. J. Syst. Evol. Microbiol.">
        <title>Complete genome sequence of Corynebacterium casei LMG S-19264T (=DSM 44701T), isolated from a smear-ripened cheese.</title>
        <authorList>
            <consortium name="US DOE Joint Genome Institute (JGI-PGF)"/>
            <person name="Walter F."/>
            <person name="Albersmeier A."/>
            <person name="Kalinowski J."/>
            <person name="Ruckert C."/>
        </authorList>
    </citation>
    <scope>NUCLEOTIDE SEQUENCE</scope>
    <source>
        <strain evidence="6">CGMCC 1.12919</strain>
    </source>
</reference>
<name>A0A916X863_9HYPH</name>